<reference evidence="1" key="2">
    <citation type="journal article" date="2015" name="Fish Shellfish Immunol.">
        <title>Early steps in the European eel (Anguilla anguilla)-Vibrio vulnificus interaction in the gills: Role of the RtxA13 toxin.</title>
        <authorList>
            <person name="Callol A."/>
            <person name="Pajuelo D."/>
            <person name="Ebbesson L."/>
            <person name="Teles M."/>
            <person name="MacKenzie S."/>
            <person name="Amaro C."/>
        </authorList>
    </citation>
    <scope>NUCLEOTIDE SEQUENCE</scope>
</reference>
<organism evidence="1">
    <name type="scientific">Anguilla anguilla</name>
    <name type="common">European freshwater eel</name>
    <name type="synonym">Muraena anguilla</name>
    <dbReference type="NCBI Taxonomy" id="7936"/>
    <lineage>
        <taxon>Eukaryota</taxon>
        <taxon>Metazoa</taxon>
        <taxon>Chordata</taxon>
        <taxon>Craniata</taxon>
        <taxon>Vertebrata</taxon>
        <taxon>Euteleostomi</taxon>
        <taxon>Actinopterygii</taxon>
        <taxon>Neopterygii</taxon>
        <taxon>Teleostei</taxon>
        <taxon>Anguilliformes</taxon>
        <taxon>Anguillidae</taxon>
        <taxon>Anguilla</taxon>
    </lineage>
</organism>
<accession>A0A0E9QP32</accession>
<protein>
    <submittedName>
        <fullName evidence="1">Uncharacterized protein</fullName>
    </submittedName>
</protein>
<reference evidence="1" key="1">
    <citation type="submission" date="2014-11" db="EMBL/GenBank/DDBJ databases">
        <authorList>
            <person name="Amaro Gonzalez C."/>
        </authorList>
    </citation>
    <scope>NUCLEOTIDE SEQUENCE</scope>
</reference>
<sequence length="38" mass="4483">MEANHGTLCYNASDERDRVRGREKKVNLISIQDFIFQQ</sequence>
<proteinExistence type="predicted"/>
<dbReference type="AlphaFoldDB" id="A0A0E9QP32"/>
<name>A0A0E9QP32_ANGAN</name>
<evidence type="ECO:0000313" key="1">
    <source>
        <dbReference type="EMBL" id="JAH18589.1"/>
    </source>
</evidence>
<dbReference type="EMBL" id="GBXM01089988">
    <property type="protein sequence ID" value="JAH18589.1"/>
    <property type="molecule type" value="Transcribed_RNA"/>
</dbReference>